<evidence type="ECO:0000313" key="1">
    <source>
        <dbReference type="EMBL" id="KAA5601780.1"/>
    </source>
</evidence>
<accession>A0A5M6I0S3</accession>
<gene>
    <name evidence="1" type="ORF">F1193_08695</name>
</gene>
<comment type="caution">
    <text evidence="1">The sequence shown here is derived from an EMBL/GenBank/DDBJ whole genome shotgun (WGS) entry which is preliminary data.</text>
</comment>
<protein>
    <submittedName>
        <fullName evidence="1">Uncharacterized protein</fullName>
    </submittedName>
</protein>
<dbReference type="OrthoDB" id="9805913at2"/>
<organism evidence="1 2">
    <name type="scientific">Blastochloris sulfoviridis</name>
    <dbReference type="NCBI Taxonomy" id="50712"/>
    <lineage>
        <taxon>Bacteria</taxon>
        <taxon>Pseudomonadati</taxon>
        <taxon>Pseudomonadota</taxon>
        <taxon>Alphaproteobacteria</taxon>
        <taxon>Hyphomicrobiales</taxon>
        <taxon>Blastochloridaceae</taxon>
        <taxon>Blastochloris</taxon>
    </lineage>
</organism>
<reference evidence="1 2" key="1">
    <citation type="submission" date="2019-09" db="EMBL/GenBank/DDBJ databases">
        <title>Draft Whole-Genome sequence of Blastochloris sulfoviridis DSM 729.</title>
        <authorList>
            <person name="Meyer T.E."/>
            <person name="Kyndt J.A."/>
        </authorList>
    </citation>
    <scope>NUCLEOTIDE SEQUENCE [LARGE SCALE GENOMIC DNA]</scope>
    <source>
        <strain evidence="1 2">DSM 729</strain>
    </source>
</reference>
<evidence type="ECO:0000313" key="2">
    <source>
        <dbReference type="Proteomes" id="UP000323886"/>
    </source>
</evidence>
<dbReference type="Proteomes" id="UP000323886">
    <property type="component" value="Unassembled WGS sequence"/>
</dbReference>
<proteinExistence type="predicted"/>
<dbReference type="RefSeq" id="WP_150097287.1">
    <property type="nucleotide sequence ID" value="NZ_VWPL01000012.1"/>
</dbReference>
<sequence length="79" mass="8172">MKLNGKDDRLNAQDFLALARTIGLTAGDAGAAITELAARLAERALTLRLPDFAGHAEAAKSAQEKLIAIVSERSAAIAG</sequence>
<dbReference type="AlphaFoldDB" id="A0A5M6I0S3"/>
<keyword evidence="2" id="KW-1185">Reference proteome</keyword>
<name>A0A5M6I0S3_9HYPH</name>
<dbReference type="EMBL" id="VWPL01000012">
    <property type="protein sequence ID" value="KAA5601780.1"/>
    <property type="molecule type" value="Genomic_DNA"/>
</dbReference>